<evidence type="ECO:0000259" key="3">
    <source>
        <dbReference type="Pfam" id="PF14541"/>
    </source>
</evidence>
<name>A0AAD5J398_ACENE</name>
<dbReference type="InterPro" id="IPR051708">
    <property type="entry name" value="Plant_Aspart_Prot_A1"/>
</dbReference>
<proteinExistence type="predicted"/>
<keyword evidence="1" id="KW-0645">Protease</keyword>
<comment type="caution">
    <text evidence="4">The sequence shown here is derived from an EMBL/GenBank/DDBJ whole genome shotgun (WGS) entry which is preliminary data.</text>
</comment>
<organism evidence="4 5">
    <name type="scientific">Acer negundo</name>
    <name type="common">Box elder</name>
    <dbReference type="NCBI Taxonomy" id="4023"/>
    <lineage>
        <taxon>Eukaryota</taxon>
        <taxon>Viridiplantae</taxon>
        <taxon>Streptophyta</taxon>
        <taxon>Embryophyta</taxon>
        <taxon>Tracheophyta</taxon>
        <taxon>Spermatophyta</taxon>
        <taxon>Magnoliopsida</taxon>
        <taxon>eudicotyledons</taxon>
        <taxon>Gunneridae</taxon>
        <taxon>Pentapetalae</taxon>
        <taxon>rosids</taxon>
        <taxon>malvids</taxon>
        <taxon>Sapindales</taxon>
        <taxon>Sapindaceae</taxon>
        <taxon>Hippocastanoideae</taxon>
        <taxon>Acereae</taxon>
        <taxon>Acer</taxon>
    </lineage>
</organism>
<sequence length="145" mass="16716">MALGFDFGRNVEKIRNEVARREVEDPCQILAYTKLEAEFVRYFSSFDQIERRQNCSGPIKFCYTAPLDFLVFPSMTYHFQGADLTIAPESSFIVYRIEKYFSLAIAPFGRHSVLGAFEQHNIRFVYDIDSNVLAFVPDDCSKDNA</sequence>
<dbReference type="PANTHER" id="PTHR47967">
    <property type="entry name" value="OS07G0603500 PROTEIN-RELATED"/>
    <property type="match status" value="1"/>
</dbReference>
<evidence type="ECO:0000256" key="2">
    <source>
        <dbReference type="ARBA" id="ARBA00022801"/>
    </source>
</evidence>
<gene>
    <name evidence="4" type="ORF">LWI28_000603</name>
</gene>
<dbReference type="InterPro" id="IPR021109">
    <property type="entry name" value="Peptidase_aspartic_dom_sf"/>
</dbReference>
<evidence type="ECO:0000313" key="5">
    <source>
        <dbReference type="Proteomes" id="UP001064489"/>
    </source>
</evidence>
<keyword evidence="5" id="KW-1185">Reference proteome</keyword>
<dbReference type="GO" id="GO:0005576">
    <property type="term" value="C:extracellular region"/>
    <property type="evidence" value="ECO:0007669"/>
    <property type="project" value="TreeGrafter"/>
</dbReference>
<accession>A0AAD5J398</accession>
<evidence type="ECO:0000313" key="4">
    <source>
        <dbReference type="EMBL" id="KAI9184737.1"/>
    </source>
</evidence>
<dbReference type="PANTHER" id="PTHR47967:SF123">
    <property type="entry name" value="ASPARTIC PROTEINASE NEPENTHESIN-1-LIKE"/>
    <property type="match status" value="1"/>
</dbReference>
<dbReference type="SUPFAM" id="SSF50630">
    <property type="entry name" value="Acid proteases"/>
    <property type="match status" value="1"/>
</dbReference>
<reference evidence="4" key="2">
    <citation type="submission" date="2023-02" db="EMBL/GenBank/DDBJ databases">
        <authorList>
            <person name="Swenson N.G."/>
            <person name="Wegrzyn J.L."/>
            <person name="Mcevoy S.L."/>
        </authorList>
    </citation>
    <scope>NUCLEOTIDE SEQUENCE</scope>
    <source>
        <strain evidence="4">91603</strain>
        <tissue evidence="4">Leaf</tissue>
    </source>
</reference>
<dbReference type="Proteomes" id="UP001064489">
    <property type="component" value="Chromosome 3"/>
</dbReference>
<dbReference type="GO" id="GO:0006508">
    <property type="term" value="P:proteolysis"/>
    <property type="evidence" value="ECO:0007669"/>
    <property type="project" value="UniProtKB-KW"/>
</dbReference>
<dbReference type="Pfam" id="PF14541">
    <property type="entry name" value="TAXi_C"/>
    <property type="match status" value="1"/>
</dbReference>
<dbReference type="AlphaFoldDB" id="A0AAD5J398"/>
<dbReference type="InterPro" id="IPR032799">
    <property type="entry name" value="TAXi_C"/>
</dbReference>
<evidence type="ECO:0000256" key="1">
    <source>
        <dbReference type="ARBA" id="ARBA00022670"/>
    </source>
</evidence>
<dbReference type="Gene3D" id="2.40.70.10">
    <property type="entry name" value="Acid Proteases"/>
    <property type="match status" value="1"/>
</dbReference>
<dbReference type="EMBL" id="JAJSOW010000100">
    <property type="protein sequence ID" value="KAI9184737.1"/>
    <property type="molecule type" value="Genomic_DNA"/>
</dbReference>
<keyword evidence="2" id="KW-0378">Hydrolase</keyword>
<protein>
    <recommendedName>
        <fullName evidence="3">Xylanase inhibitor C-terminal domain-containing protein</fullName>
    </recommendedName>
</protein>
<dbReference type="GO" id="GO:0008233">
    <property type="term" value="F:peptidase activity"/>
    <property type="evidence" value="ECO:0007669"/>
    <property type="project" value="UniProtKB-KW"/>
</dbReference>
<feature type="domain" description="Xylanase inhibitor C-terminal" evidence="3">
    <location>
        <begin position="31"/>
        <end position="136"/>
    </location>
</feature>
<reference evidence="4" key="1">
    <citation type="journal article" date="2022" name="Plant J.">
        <title>Strategies of tolerance reflected in two North American maple genomes.</title>
        <authorList>
            <person name="McEvoy S.L."/>
            <person name="Sezen U.U."/>
            <person name="Trouern-Trend A."/>
            <person name="McMahon S.M."/>
            <person name="Schaberg P.G."/>
            <person name="Yang J."/>
            <person name="Wegrzyn J.L."/>
            <person name="Swenson N.G."/>
        </authorList>
    </citation>
    <scope>NUCLEOTIDE SEQUENCE</scope>
    <source>
        <strain evidence="4">91603</strain>
    </source>
</reference>